<dbReference type="EMBL" id="JACEGQ020000015">
    <property type="protein sequence ID" value="KAH8487581.1"/>
    <property type="molecule type" value="Genomic_DNA"/>
</dbReference>
<keyword evidence="1" id="KW-0862">Zinc</keyword>
<dbReference type="SUPFAM" id="SSF103612">
    <property type="entry name" value="SBT domain"/>
    <property type="match status" value="1"/>
</dbReference>
<protein>
    <recommendedName>
        <fullName evidence="3">SBP-type domain-containing protein</fullName>
    </recommendedName>
</protein>
<accession>A0A8T2X602</accession>
<dbReference type="AlphaFoldDB" id="A0A8T2X602"/>
<dbReference type="InterPro" id="IPR004333">
    <property type="entry name" value="SBP_dom"/>
</dbReference>
<keyword evidence="1" id="KW-0863">Zinc-finger</keyword>
<feature type="compositionally biased region" description="Basic and acidic residues" evidence="2">
    <location>
        <begin position="36"/>
        <end position="45"/>
    </location>
</feature>
<dbReference type="PROSITE" id="PS51141">
    <property type="entry name" value="ZF_SBP"/>
    <property type="match status" value="1"/>
</dbReference>
<dbReference type="Proteomes" id="UP000807159">
    <property type="component" value="Chromosome 15"/>
</dbReference>
<name>A0A8T2X602_POPDE</name>
<gene>
    <name evidence="4" type="ORF">H0E87_026233</name>
</gene>
<evidence type="ECO:0000313" key="5">
    <source>
        <dbReference type="Proteomes" id="UP000807159"/>
    </source>
</evidence>
<feature type="region of interest" description="Disordered" evidence="2">
    <location>
        <begin position="36"/>
        <end position="56"/>
    </location>
</feature>
<dbReference type="Gene3D" id="4.10.1100.10">
    <property type="entry name" value="Transcription factor, SBP-box domain"/>
    <property type="match status" value="1"/>
</dbReference>
<keyword evidence="1" id="KW-0479">Metal-binding</keyword>
<evidence type="ECO:0000256" key="2">
    <source>
        <dbReference type="SAM" id="MobiDB-lite"/>
    </source>
</evidence>
<evidence type="ECO:0000259" key="3">
    <source>
        <dbReference type="PROSITE" id="PS51141"/>
    </source>
</evidence>
<feature type="domain" description="SBP-type" evidence="3">
    <location>
        <begin position="1"/>
        <end position="45"/>
    </location>
</feature>
<comment type="caution">
    <text evidence="4">The sequence shown here is derived from an EMBL/GenBank/DDBJ whole genome shotgun (WGS) entry which is preliminary data.</text>
</comment>
<feature type="non-terminal residue" evidence="4">
    <location>
        <position position="56"/>
    </location>
</feature>
<evidence type="ECO:0000256" key="1">
    <source>
        <dbReference type="PROSITE-ProRule" id="PRU00470"/>
    </source>
</evidence>
<proteinExistence type="predicted"/>
<organism evidence="4 5">
    <name type="scientific">Populus deltoides</name>
    <name type="common">Eastern poplar</name>
    <name type="synonym">Eastern cottonwood</name>
    <dbReference type="NCBI Taxonomy" id="3696"/>
    <lineage>
        <taxon>Eukaryota</taxon>
        <taxon>Viridiplantae</taxon>
        <taxon>Streptophyta</taxon>
        <taxon>Embryophyta</taxon>
        <taxon>Tracheophyta</taxon>
        <taxon>Spermatophyta</taxon>
        <taxon>Magnoliopsida</taxon>
        <taxon>eudicotyledons</taxon>
        <taxon>Gunneridae</taxon>
        <taxon>Pentapetalae</taxon>
        <taxon>rosids</taxon>
        <taxon>fabids</taxon>
        <taxon>Malpighiales</taxon>
        <taxon>Salicaceae</taxon>
        <taxon>Saliceae</taxon>
        <taxon>Populus</taxon>
    </lineage>
</organism>
<dbReference type="InterPro" id="IPR036893">
    <property type="entry name" value="SBP_sf"/>
</dbReference>
<reference evidence="4" key="1">
    <citation type="journal article" date="2021" name="J. Hered.">
        <title>Genome Assembly of Salicaceae Populus deltoides (Eastern Cottonwood) I-69 Based on Nanopore Sequencing and Hi-C Technologies.</title>
        <authorList>
            <person name="Bai S."/>
            <person name="Wu H."/>
            <person name="Zhang J."/>
            <person name="Pan Z."/>
            <person name="Zhao W."/>
            <person name="Li Z."/>
            <person name="Tong C."/>
        </authorList>
    </citation>
    <scope>NUCLEOTIDE SEQUENCE</scope>
    <source>
        <tissue evidence="4">Leaf</tissue>
    </source>
</reference>
<dbReference type="Pfam" id="PF03110">
    <property type="entry name" value="SBP"/>
    <property type="match status" value="1"/>
</dbReference>
<dbReference type="GO" id="GO:0003677">
    <property type="term" value="F:DNA binding"/>
    <property type="evidence" value="ECO:0007669"/>
    <property type="project" value="InterPro"/>
</dbReference>
<sequence>MGLLMRLEVGLACYLCRFHVVSEFDGEKRSCRRTLAERRERRTKSSQDSVSRNASE</sequence>
<evidence type="ECO:0000313" key="4">
    <source>
        <dbReference type="EMBL" id="KAH8487581.1"/>
    </source>
</evidence>
<dbReference type="GO" id="GO:0005634">
    <property type="term" value="C:nucleus"/>
    <property type="evidence" value="ECO:0007669"/>
    <property type="project" value="InterPro"/>
</dbReference>
<keyword evidence="5" id="KW-1185">Reference proteome</keyword>
<feature type="compositionally biased region" description="Polar residues" evidence="2">
    <location>
        <begin position="46"/>
        <end position="56"/>
    </location>
</feature>
<dbReference type="GO" id="GO:0008270">
    <property type="term" value="F:zinc ion binding"/>
    <property type="evidence" value="ECO:0007669"/>
    <property type="project" value="UniProtKB-KW"/>
</dbReference>